<feature type="transmembrane region" description="Helical" evidence="1">
    <location>
        <begin position="562"/>
        <end position="593"/>
    </location>
</feature>
<organism evidence="2 3">
    <name type="scientific">Carboxydothermus islandicus</name>
    <dbReference type="NCBI Taxonomy" id="661089"/>
    <lineage>
        <taxon>Bacteria</taxon>
        <taxon>Bacillati</taxon>
        <taxon>Bacillota</taxon>
        <taxon>Clostridia</taxon>
        <taxon>Thermoanaerobacterales</taxon>
        <taxon>Thermoanaerobacteraceae</taxon>
        <taxon>Carboxydothermus</taxon>
    </lineage>
</organism>
<dbReference type="PRINTS" id="PR00702">
    <property type="entry name" value="ACRIFLAVINRP"/>
</dbReference>
<feature type="transmembrane region" description="Helical" evidence="1">
    <location>
        <begin position="1078"/>
        <end position="1104"/>
    </location>
</feature>
<feature type="transmembrane region" description="Helical" evidence="1">
    <location>
        <begin position="975"/>
        <end position="995"/>
    </location>
</feature>
<proteinExistence type="predicted"/>
<keyword evidence="1" id="KW-0472">Membrane</keyword>
<dbReference type="SUPFAM" id="SSF82693">
    <property type="entry name" value="Multidrug efflux transporter AcrB pore domain, PN1, PN2, PC1 and PC2 subdomains"/>
    <property type="match status" value="3"/>
</dbReference>
<dbReference type="Gene3D" id="1.20.1640.10">
    <property type="entry name" value="Multidrug efflux transporter AcrB transmembrane domain"/>
    <property type="match status" value="3"/>
</dbReference>
<dbReference type="AlphaFoldDB" id="A0A1L8CZK2"/>
<keyword evidence="1" id="KW-1133">Transmembrane helix</keyword>
<dbReference type="Pfam" id="PF00873">
    <property type="entry name" value="ACR_tran"/>
    <property type="match status" value="2"/>
</dbReference>
<dbReference type="Gene3D" id="3.30.70.1430">
    <property type="entry name" value="Multidrug efflux transporter AcrB pore domain"/>
    <property type="match status" value="2"/>
</dbReference>
<dbReference type="PANTHER" id="PTHR32063:SF0">
    <property type="entry name" value="SWARMING MOTILITY PROTEIN SWRC"/>
    <property type="match status" value="1"/>
</dbReference>
<dbReference type="RefSeq" id="WP_075864547.1">
    <property type="nucleotide sequence ID" value="NZ_BDJL01000004.1"/>
</dbReference>
<evidence type="ECO:0000313" key="3">
    <source>
        <dbReference type="Proteomes" id="UP000187338"/>
    </source>
</evidence>
<comment type="caution">
    <text evidence="2">The sequence shown here is derived from an EMBL/GenBank/DDBJ whole genome shotgun (WGS) entry which is preliminary data.</text>
</comment>
<feature type="transmembrane region" description="Helical" evidence="1">
    <location>
        <begin position="613"/>
        <end position="639"/>
    </location>
</feature>
<dbReference type="InterPro" id="IPR001036">
    <property type="entry name" value="Acrflvin-R"/>
</dbReference>
<dbReference type="Gene3D" id="3.30.70.1440">
    <property type="entry name" value="Multidrug efflux transporter AcrB pore domain"/>
    <property type="match status" value="1"/>
</dbReference>
<name>A0A1L8CZK2_9THEO</name>
<protein>
    <recommendedName>
        <fullName evidence="4">Multidrug transporter AcrB</fullName>
    </recommendedName>
</protein>
<dbReference type="GO" id="GO:0005886">
    <property type="term" value="C:plasma membrane"/>
    <property type="evidence" value="ECO:0007669"/>
    <property type="project" value="TreeGrafter"/>
</dbReference>
<evidence type="ECO:0008006" key="4">
    <source>
        <dbReference type="Google" id="ProtNLM"/>
    </source>
</evidence>
<dbReference type="OrthoDB" id="9757876at2"/>
<dbReference type="SUPFAM" id="SSF82866">
    <property type="entry name" value="Multidrug efflux transporter AcrB transmembrane domain"/>
    <property type="match status" value="2"/>
</dbReference>
<feature type="transmembrane region" description="Helical" evidence="1">
    <location>
        <begin position="460"/>
        <end position="478"/>
    </location>
</feature>
<feature type="transmembrane region" description="Helical" evidence="1">
    <location>
        <begin position="1001"/>
        <end position="1022"/>
    </location>
</feature>
<keyword evidence="3" id="KW-1185">Reference proteome</keyword>
<evidence type="ECO:0000313" key="2">
    <source>
        <dbReference type="EMBL" id="GAV24338.1"/>
    </source>
</evidence>
<dbReference type="PANTHER" id="PTHR32063">
    <property type="match status" value="1"/>
</dbReference>
<evidence type="ECO:0000256" key="1">
    <source>
        <dbReference type="SAM" id="Phobius"/>
    </source>
</evidence>
<dbReference type="STRING" id="661089.ciss_02710"/>
<sequence length="1112" mass="120607">MIRSLITYAVKNPTVIILASILLLIGGIYTTYNLELEIMPDISIPIVTVVTVYPGAAAEEVLEKVTKPLERELKGLKGLKNLNSTSAENISVISLEFDFNQDMKEVERTVNDKINNVTLPENAQKPKVSRISFKSIPVLKYSVSGNRSEAEIEKILKEKVIDELTGMPGVGEVQLAGEIDNVYFVKVDPEKLKQYNLTFNQIKQLLAANNLSFPGGSTDITGYTLPVRTTYRIKSLEDLKNLPIFVTEMPKMEIKAPGKVSMPKIVGTNPLPQRSAPAVSQFPSTPGAVYPPGVPNITYGGEDFRLNLLQKQIEGLSLGLSMQQQMLLGLFNMQTTFMENLGKAFASSKPAIKIIHLKDIAKVYQGYSEKTIISRTNGKTALGLDILKDADANTVMVVENVKKKLSELQKDLPPDIKFTLLRDQSVEIIKSIKGMVREGILGAIFAALVILLFLKNGRATLVAAVSIPLSVLIGLLVISKYGITLNSMTLGGLAVAVGRVVDDSIVVIENIYRHLQKGKKDNIDELVIGATAEVGSAITASTLTTAAVFLPLGMVSGIIGKIFLPFALTVVFALLASLLVALTIVPILAKVFFARGQIKVEQEGFLTRNYKKVLVYSLNHKGLVLVFAFIIFALSLLLVPKIGATFLPSMLEKAVLIKYETPAGTSLEAMDERVKKIEKVLTQIKDLEIYSVTIGSVPGKVNNRGKVEGSNVANFYLKLRDSADVDKVSNQLRTELKKLTLDGTINVVNYNMMGGGNEQIEVVITGKNYQNIKKAAQIITQKLSQLDGLANVQNNLLTSQPEIVVEVNPEKAATYGLTTMQVALTVKDMLSPAKVTTVTIGDKSYDVLASLDTKNLKNLSDLEKIKIDSMQCQVELGIIAKITEKESPVSILRRNQAEFALISGDIIIKDSAKLSKQVKEIIASSNLPSDVVVTMAGTTQQMNEGFAQMGMATLSAILLVYIVMVATFGEAKAPFTILFSLPLAVIGSLLLLYLTKTPISMSALIGFLMLVGIVVTNAIVLIDRVQQLRQKGLSIQLALIEAGSTRLRPILMTAFATIFALLPLALGLSEGALISQSLAIVVIGGLTTSTLLTLVVVPVVYSLLFKDKTTTL</sequence>
<feature type="transmembrane region" description="Helical" evidence="1">
    <location>
        <begin position="12"/>
        <end position="30"/>
    </location>
</feature>
<accession>A0A1L8CZK2</accession>
<dbReference type="EMBL" id="BDJL01000004">
    <property type="protein sequence ID" value="GAV24338.1"/>
    <property type="molecule type" value="Genomic_DNA"/>
</dbReference>
<dbReference type="InterPro" id="IPR027463">
    <property type="entry name" value="AcrB_DN_DC_subdom"/>
</dbReference>
<keyword evidence="1" id="KW-0812">Transmembrane</keyword>
<reference evidence="3" key="1">
    <citation type="submission" date="2016-12" db="EMBL/GenBank/DDBJ databases">
        <title>Draft Genome Sequences od Carboxydothermus pertinax and islandicus, Hydrogenogenic Carboxydotrophic Bacteria.</title>
        <authorList>
            <person name="Fukuyama Y."/>
            <person name="Ohmae K."/>
            <person name="Yoneda Y."/>
            <person name="Yoshida T."/>
            <person name="Sako Y."/>
        </authorList>
    </citation>
    <scope>NUCLEOTIDE SEQUENCE [LARGE SCALE GENOMIC DNA]</scope>
    <source>
        <strain evidence="3">SET</strain>
    </source>
</reference>
<feature type="transmembrane region" description="Helical" evidence="1">
    <location>
        <begin position="946"/>
        <end position="968"/>
    </location>
</feature>
<feature type="transmembrane region" description="Helical" evidence="1">
    <location>
        <begin position="1049"/>
        <end position="1066"/>
    </location>
</feature>
<dbReference type="GO" id="GO:0042910">
    <property type="term" value="F:xenobiotic transmembrane transporter activity"/>
    <property type="evidence" value="ECO:0007669"/>
    <property type="project" value="TreeGrafter"/>
</dbReference>
<dbReference type="Gene3D" id="3.30.70.1320">
    <property type="entry name" value="Multidrug efflux transporter AcrB pore domain like"/>
    <property type="match status" value="2"/>
</dbReference>
<dbReference type="SUPFAM" id="SSF82714">
    <property type="entry name" value="Multidrug efflux transporter AcrB TolC docking domain, DN and DC subdomains"/>
    <property type="match status" value="2"/>
</dbReference>
<feature type="transmembrane region" description="Helical" evidence="1">
    <location>
        <begin position="435"/>
        <end position="454"/>
    </location>
</feature>
<dbReference type="Gene3D" id="3.30.2090.10">
    <property type="entry name" value="Multidrug efflux transporter AcrB TolC docking domain, DN and DC subdomains"/>
    <property type="match status" value="3"/>
</dbReference>
<gene>
    <name evidence="2" type="ORF">ciss_02710</name>
</gene>
<dbReference type="Proteomes" id="UP000187338">
    <property type="component" value="Unassembled WGS sequence"/>
</dbReference>